<dbReference type="GO" id="GO:0003676">
    <property type="term" value="F:nucleic acid binding"/>
    <property type="evidence" value="ECO:0007669"/>
    <property type="project" value="InterPro"/>
</dbReference>
<comment type="caution">
    <text evidence="2">The sequence shown here is derived from an EMBL/GenBank/DDBJ whole genome shotgun (WGS) entry which is preliminary data.</text>
</comment>
<sequence>MVTRLPQIEVSAEVCEECVVSNKNNGIKRQLTAAYTPQQNGACDRNNRTLPNMKCCTYCTKYDFGGSMERMEAEVFYEENFWQWNKKVAEKQVSTNFDGIDDEESQKPAEHDQLDSTDGPINPPSLSTTLDNEEIPQRTRRKPTWMTNHEVTGINKSDDLFTYFALFFDCDPTFFEEAINDPKWKRAMDEEIEAIEQNNTCELTDLAKGHKTKLKVNGEIDKYKARLVAKGYK</sequence>
<dbReference type="InterPro" id="IPR036397">
    <property type="entry name" value="RNaseH_sf"/>
</dbReference>
<evidence type="ECO:0000313" key="5">
    <source>
        <dbReference type="Proteomes" id="UP000321947"/>
    </source>
</evidence>
<evidence type="ECO:0000313" key="3">
    <source>
        <dbReference type="EMBL" id="TYJ99738.1"/>
    </source>
</evidence>
<feature type="compositionally biased region" description="Basic and acidic residues" evidence="1">
    <location>
        <begin position="105"/>
        <end position="114"/>
    </location>
</feature>
<organism evidence="2 4">
    <name type="scientific">Cucumis melo var. makuwa</name>
    <name type="common">Oriental melon</name>
    <dbReference type="NCBI Taxonomy" id="1194695"/>
    <lineage>
        <taxon>Eukaryota</taxon>
        <taxon>Viridiplantae</taxon>
        <taxon>Streptophyta</taxon>
        <taxon>Embryophyta</taxon>
        <taxon>Tracheophyta</taxon>
        <taxon>Spermatophyta</taxon>
        <taxon>Magnoliopsida</taxon>
        <taxon>eudicotyledons</taxon>
        <taxon>Gunneridae</taxon>
        <taxon>Pentapetalae</taxon>
        <taxon>rosids</taxon>
        <taxon>fabids</taxon>
        <taxon>Cucurbitales</taxon>
        <taxon>Cucurbitaceae</taxon>
        <taxon>Benincaseae</taxon>
        <taxon>Cucumis</taxon>
    </lineage>
</organism>
<name>A0A5A7TBV8_CUCMM</name>
<dbReference type="InterPro" id="IPR012337">
    <property type="entry name" value="RNaseH-like_sf"/>
</dbReference>
<dbReference type="AlphaFoldDB" id="A0A5A7TBV8"/>
<evidence type="ECO:0000313" key="2">
    <source>
        <dbReference type="EMBL" id="KAA0039067.1"/>
    </source>
</evidence>
<dbReference type="Proteomes" id="UP000321947">
    <property type="component" value="Unassembled WGS sequence"/>
</dbReference>
<dbReference type="Proteomes" id="UP000321393">
    <property type="component" value="Unassembled WGS sequence"/>
</dbReference>
<dbReference type="SUPFAM" id="SSF53098">
    <property type="entry name" value="Ribonuclease H-like"/>
    <property type="match status" value="1"/>
</dbReference>
<dbReference type="OrthoDB" id="1917367at2759"/>
<gene>
    <name evidence="3" type="ORF">E5676_scaffold252G00140</name>
    <name evidence="2" type="ORF">E6C27_scaffold84G001630</name>
</gene>
<feature type="region of interest" description="Disordered" evidence="1">
    <location>
        <begin position="98"/>
        <end position="142"/>
    </location>
</feature>
<evidence type="ECO:0000256" key="1">
    <source>
        <dbReference type="SAM" id="MobiDB-lite"/>
    </source>
</evidence>
<protein>
    <submittedName>
        <fullName evidence="2">Retrovirus-related Pol polyprotein from transposon TNT 1-94</fullName>
    </submittedName>
</protein>
<dbReference type="EMBL" id="SSTD01017590">
    <property type="protein sequence ID" value="TYJ99738.1"/>
    <property type="molecule type" value="Genomic_DNA"/>
</dbReference>
<proteinExistence type="predicted"/>
<dbReference type="Gene3D" id="3.30.420.10">
    <property type="entry name" value="Ribonuclease H-like superfamily/Ribonuclease H"/>
    <property type="match status" value="1"/>
</dbReference>
<dbReference type="EMBL" id="SSTE01018486">
    <property type="protein sequence ID" value="KAA0039067.1"/>
    <property type="molecule type" value="Genomic_DNA"/>
</dbReference>
<reference evidence="4 5" key="1">
    <citation type="submission" date="2019-08" db="EMBL/GenBank/DDBJ databases">
        <title>Draft genome sequences of two oriental melons (Cucumis melo L. var makuwa).</title>
        <authorList>
            <person name="Kwon S.-Y."/>
        </authorList>
    </citation>
    <scope>NUCLEOTIDE SEQUENCE [LARGE SCALE GENOMIC DNA]</scope>
    <source>
        <strain evidence="5">cv. Chang Bougi</strain>
        <strain evidence="4">cv. SW 3</strain>
        <tissue evidence="2">Leaf</tissue>
    </source>
</reference>
<evidence type="ECO:0000313" key="4">
    <source>
        <dbReference type="Proteomes" id="UP000321393"/>
    </source>
</evidence>
<accession>A0A5A7TBV8</accession>